<dbReference type="InterPro" id="IPR045110">
    <property type="entry name" value="XMAP215"/>
</dbReference>
<dbReference type="FunFam" id="1.25.10.10:FF:000019">
    <property type="entry name" value="Cytoskeleton-associated protein 5"/>
    <property type="match status" value="1"/>
</dbReference>
<feature type="domain" description="TOG" evidence="16">
    <location>
        <begin position="1106"/>
        <end position="1337"/>
    </location>
</feature>
<keyword evidence="12" id="KW-0137">Centromere</keyword>
<comment type="similarity">
    <text evidence="13">Belongs to the TOG/XMAP215 family.</text>
</comment>
<feature type="repeat" description="HEAT" evidence="14">
    <location>
        <begin position="439"/>
        <end position="477"/>
    </location>
</feature>
<keyword evidence="9" id="KW-0995">Kinetochore</keyword>
<evidence type="ECO:0000256" key="8">
    <source>
        <dbReference type="ARBA" id="ARBA00022776"/>
    </source>
</evidence>
<dbReference type="GO" id="GO:0061863">
    <property type="term" value="F:microtubule plus end polymerase"/>
    <property type="evidence" value="ECO:0007669"/>
    <property type="project" value="InterPro"/>
</dbReference>
<dbReference type="GO" id="GO:0051301">
    <property type="term" value="P:cell division"/>
    <property type="evidence" value="ECO:0007669"/>
    <property type="project" value="UniProtKB-KW"/>
</dbReference>
<feature type="compositionally biased region" description="Low complexity" evidence="15">
    <location>
        <begin position="1030"/>
        <end position="1060"/>
    </location>
</feature>
<sequence length="1625" mass="179409">MGDDSDWMKLPVDQKCEHKVWKARLNGYEEALKLFQRIDDASPEWAKYQGIIKKFVTDSNSVAQLKGLEAVLAYVENAHMASRTVGEVLSGVVCKVFNQPKARAKELASDICLMYIEIEKADIVQEELIKGLENKNPKVVVACVETIRRALCEFGSKTVTLKPIIKVLPKLFESREKAVRHEAKLLAVEVYRWIRDSLRPPLQNINSVQLKELEEEWVKVPSSAPRQSRFLRSQQDLRTKFEEQQAVAGSDGDCEDVADSAPQVDPYELQDPVEILSKLPKDFYVKIEAKKWQERKEALEALATLAKHPKLDNGDYGDVVRALKRVIGKDTNVILVSLAAKCLAGLAFGLRKNFGTYAGNVVPTILDKFKEKKPAVVQSLQEAIDAVFLTTTLQNLSEDMLAVMDNKNPSIKQQASLFLTRSICLSTPSTLPKSLLKPLCAALLKQVNDPAPEVRDAAIMALGTAMKVAGEKAVNPFLADLDKLKVDKVRCVCVCVCVCVYMRTVEDVGVAKKGKPGAEGGAKSKKPAETKEIVETELSVEVCDELAAAVLPASCVKMLDSSNWKERLASMEEFYQLAEQMDIGAMPCQALVRMLTKKPGWKETNFQVLQLKLQVVAVVAQRGRFSKTSASVVLDALVEKVGDVKCGGKAKDALTAIGEACSLSWIAEQVVSLAFAQKNPKNQAETLNWLANAMKEFGFTGINVKAFINHVKTALGASNPAIRAAAISLLGVMYLYMGASLRMFFEDEKAALLAQIDAEFEKMQGQTPPAPTRGAIKRTGGQEEGEECKEEGVAGDIMDLLPRTDISDKITEDMVSKVGDKNWTIRKEGLNEVAAVLSEAKFIKPSLGDLPITLKGRLSDSNKILVQQTLSIMQQIATAMGPALKQHVKTLGIPVITVLGDIKNTVRAAAMATLNSWVEQTGMKEWLEGEELSEELKRENPFLRQEVLGWLAVHLPTMRSVPSDLMLCVPPLFGCLEDRNVDVRKRAQDVLPVFMMHLGFDKMNKATGKLKPASKDQVVAMLDKARDVMPAKSAGPAKAAPTKPVSSVHPAKALAAAGKKPLSKGKEEEDKSGPIFTMVPNGKDLRVKDEKSLKTLKWNFGSPRDEYVEQLKVQMAPCVAKWLQEELFHHDFQHHIKAINSMIECLEEEHEAMVACLDLVLKWYTLRFFDTNTSVLMKALEYLKLLFLSLSKHNYHLSEQEANSFIPYLVLKVGESKDVVRKDVRAIMGMLCKVYPASRMFPFLMEGTKSKNSKQRAECLEELGCLIGFYGMSVCQPTAAKSLKEIAIHIGDRDTSVRNTALNTVVTVYNVCGEQVYKLIGHVGFTPFFCLRLCSPPPSSQIRLNALVQSQQAEPSHVCPVGEFHLDLDLLEQLESDQTSVVLPDLVKHKLGDLLDPVIIPEPKLRPVPTHFDELHAGPSSTINLVISQVASGDINTSMKALAQIDEVLRQESIAEVMVGHTDQFLIATSLQLRLAHSTHMADTRLPREDIFKLYSCAIGNMLTLFGVARLAREASMGVLKDLVQGLVTVLLDPRIEESQEGQQLIRSVNMLLRRLFEASDQTNILRCVSGGEFFCSTVASTAPSRVAPWCSRRTTCVCPLGTLTSIQNLGGSWFSPPSIDLVIL</sequence>
<dbReference type="FunFam" id="1.25.10.10:FF:000068">
    <property type="entry name" value="cytoskeleton-associated protein 5 isoform X1"/>
    <property type="match status" value="1"/>
</dbReference>
<keyword evidence="7" id="KW-0677">Repeat</keyword>
<dbReference type="FunFam" id="1.25.10.10:FF:000050">
    <property type="entry name" value="Cytoskeleton-associated protein 5 isoform X1"/>
    <property type="match status" value="1"/>
</dbReference>
<dbReference type="GO" id="GO:0046785">
    <property type="term" value="P:microtubule polymerization"/>
    <property type="evidence" value="ECO:0007669"/>
    <property type="project" value="InterPro"/>
</dbReference>
<dbReference type="Pfam" id="PF21041">
    <property type="entry name" value="XMAP215_CLASP_TOG"/>
    <property type="match status" value="4"/>
</dbReference>
<dbReference type="InterPro" id="IPR011989">
    <property type="entry name" value="ARM-like"/>
</dbReference>
<name>A0A8C8GQJ7_ONCTS</name>
<gene>
    <name evidence="17" type="primary">CKAP5</name>
</gene>
<evidence type="ECO:0000256" key="2">
    <source>
        <dbReference type="ARBA" id="ARBA00004629"/>
    </source>
</evidence>
<keyword evidence="18" id="KW-1185">Reference proteome</keyword>
<evidence type="ECO:0000256" key="4">
    <source>
        <dbReference type="ARBA" id="ARBA00022454"/>
    </source>
</evidence>
<feature type="region of interest" description="Disordered" evidence="15">
    <location>
        <begin position="1030"/>
        <end position="1075"/>
    </location>
</feature>
<dbReference type="PROSITE" id="PS50077">
    <property type="entry name" value="HEAT_REPEAT"/>
    <property type="match status" value="1"/>
</dbReference>
<dbReference type="FunFam" id="1.25.10.10:FF:000063">
    <property type="entry name" value="Putative cytoskeleton-associated protein 5"/>
    <property type="match status" value="1"/>
</dbReference>
<reference evidence="17" key="1">
    <citation type="submission" date="2025-08" db="UniProtKB">
        <authorList>
            <consortium name="Ensembl"/>
        </authorList>
    </citation>
    <scope>IDENTIFICATION</scope>
</reference>
<feature type="domain" description="TOG" evidence="16">
    <location>
        <begin position="1"/>
        <end position="226"/>
    </location>
</feature>
<protein>
    <recommendedName>
        <fullName evidence="16">TOG domain-containing protein</fullName>
    </recommendedName>
</protein>
<accession>A0A8C8GQJ7</accession>
<organism evidence="17 18">
    <name type="scientific">Oncorhynchus tshawytscha</name>
    <name type="common">Chinook salmon</name>
    <name type="synonym">Salmo tshawytscha</name>
    <dbReference type="NCBI Taxonomy" id="74940"/>
    <lineage>
        <taxon>Eukaryota</taxon>
        <taxon>Metazoa</taxon>
        <taxon>Chordata</taxon>
        <taxon>Craniata</taxon>
        <taxon>Vertebrata</taxon>
        <taxon>Euteleostomi</taxon>
        <taxon>Actinopterygii</taxon>
        <taxon>Neopterygii</taxon>
        <taxon>Teleostei</taxon>
        <taxon>Protacanthopterygii</taxon>
        <taxon>Salmoniformes</taxon>
        <taxon>Salmonidae</taxon>
        <taxon>Salmoninae</taxon>
        <taxon>Oncorhynchus</taxon>
    </lineage>
</organism>
<evidence type="ECO:0000256" key="5">
    <source>
        <dbReference type="ARBA" id="ARBA00022490"/>
    </source>
</evidence>
<dbReference type="SMART" id="SM01349">
    <property type="entry name" value="TOG"/>
    <property type="match status" value="5"/>
</dbReference>
<dbReference type="GeneTree" id="ENSGT00390000014757"/>
<keyword evidence="5" id="KW-0963">Cytoplasm</keyword>
<evidence type="ECO:0000256" key="1">
    <source>
        <dbReference type="ARBA" id="ARBA00004300"/>
    </source>
</evidence>
<dbReference type="Ensembl" id="ENSOTST00005059424.2">
    <property type="protein sequence ID" value="ENSOTSP00005054570.2"/>
    <property type="gene ID" value="ENSOTSG00005026254.2"/>
</dbReference>
<keyword evidence="8" id="KW-0498">Mitosis</keyword>
<evidence type="ECO:0000256" key="10">
    <source>
        <dbReference type="ARBA" id="ARBA00023212"/>
    </source>
</evidence>
<evidence type="ECO:0000256" key="7">
    <source>
        <dbReference type="ARBA" id="ARBA00022737"/>
    </source>
</evidence>
<reference evidence="17" key="2">
    <citation type="submission" date="2025-09" db="UniProtKB">
        <authorList>
            <consortium name="Ensembl"/>
        </authorList>
    </citation>
    <scope>IDENTIFICATION</scope>
</reference>
<proteinExistence type="inferred from homology"/>
<dbReference type="InterPro" id="IPR048491">
    <property type="entry name" value="XMAP215_CLASP_TOG"/>
</dbReference>
<dbReference type="GO" id="GO:0051010">
    <property type="term" value="F:microtubule plus-end binding"/>
    <property type="evidence" value="ECO:0007669"/>
    <property type="project" value="InterPro"/>
</dbReference>
<evidence type="ECO:0000256" key="3">
    <source>
        <dbReference type="ARBA" id="ARBA00004647"/>
    </source>
</evidence>
<dbReference type="GO" id="GO:0000776">
    <property type="term" value="C:kinetochore"/>
    <property type="evidence" value="ECO:0007669"/>
    <property type="project" value="UniProtKB-KW"/>
</dbReference>
<evidence type="ECO:0000259" key="16">
    <source>
        <dbReference type="SMART" id="SM01349"/>
    </source>
</evidence>
<keyword evidence="11" id="KW-0131">Cell cycle</keyword>
<evidence type="ECO:0000256" key="13">
    <source>
        <dbReference type="ARBA" id="ARBA00025722"/>
    </source>
</evidence>
<evidence type="ECO:0000256" key="11">
    <source>
        <dbReference type="ARBA" id="ARBA00023306"/>
    </source>
</evidence>
<comment type="subcellular location">
    <subcellularLocation>
        <location evidence="2">Chromosome</location>
        <location evidence="2">Centromere</location>
        <location evidence="2">Kinetochore</location>
    </subcellularLocation>
    <subcellularLocation>
        <location evidence="1">Cytoplasm</location>
        <location evidence="1">Cytoskeleton</location>
        <location evidence="1">Microtubule organizing center</location>
        <location evidence="1">Centrosome</location>
    </subcellularLocation>
    <subcellularLocation>
        <location evidence="3">Cytoplasm</location>
        <location evidence="3">Cytoskeleton</location>
        <location evidence="3">Spindle pole</location>
    </subcellularLocation>
</comment>
<keyword evidence="4" id="KW-0158">Chromosome</keyword>
<evidence type="ECO:0000313" key="18">
    <source>
        <dbReference type="Proteomes" id="UP000694402"/>
    </source>
</evidence>
<keyword evidence="10" id="KW-0206">Cytoskeleton</keyword>
<dbReference type="GO" id="GO:0005813">
    <property type="term" value="C:centrosome"/>
    <property type="evidence" value="ECO:0007669"/>
    <property type="project" value="UniProtKB-SubCell"/>
</dbReference>
<dbReference type="FunFam" id="1.25.10.10:FF:000052">
    <property type="entry name" value="Cytoskeleton associated protein 5"/>
    <property type="match status" value="1"/>
</dbReference>
<dbReference type="GO" id="GO:0000922">
    <property type="term" value="C:spindle pole"/>
    <property type="evidence" value="ECO:0007669"/>
    <property type="project" value="UniProtKB-SubCell"/>
</dbReference>
<dbReference type="Proteomes" id="UP000694402">
    <property type="component" value="Unassembled WGS sequence"/>
</dbReference>
<feature type="domain" description="TOG" evidence="16">
    <location>
        <begin position="268"/>
        <end position="498"/>
    </location>
</feature>
<dbReference type="InterPro" id="IPR034085">
    <property type="entry name" value="TOG"/>
</dbReference>
<evidence type="ECO:0000313" key="17">
    <source>
        <dbReference type="Ensembl" id="ENSOTSP00005054570.2"/>
    </source>
</evidence>
<evidence type="ECO:0000256" key="14">
    <source>
        <dbReference type="PROSITE-ProRule" id="PRU00103"/>
    </source>
</evidence>
<dbReference type="InterPro" id="IPR021133">
    <property type="entry name" value="HEAT_type_2"/>
</dbReference>
<feature type="domain" description="TOG" evidence="16">
    <location>
        <begin position="537"/>
        <end position="769"/>
    </location>
</feature>
<dbReference type="GO" id="GO:0030951">
    <property type="term" value="P:establishment or maintenance of microtubule cytoskeleton polarity"/>
    <property type="evidence" value="ECO:0007669"/>
    <property type="project" value="InterPro"/>
</dbReference>
<evidence type="ECO:0000256" key="15">
    <source>
        <dbReference type="SAM" id="MobiDB-lite"/>
    </source>
</evidence>
<evidence type="ECO:0000256" key="12">
    <source>
        <dbReference type="ARBA" id="ARBA00023328"/>
    </source>
</evidence>
<keyword evidence="6" id="KW-0132">Cell division</keyword>
<dbReference type="PANTHER" id="PTHR12609">
    <property type="entry name" value="MICROTUBULE ASSOCIATED PROTEIN XMAP215"/>
    <property type="match status" value="1"/>
</dbReference>
<dbReference type="Gene3D" id="1.25.10.10">
    <property type="entry name" value="Leucine-rich Repeat Variant"/>
    <property type="match status" value="5"/>
</dbReference>
<dbReference type="SUPFAM" id="SSF48371">
    <property type="entry name" value="ARM repeat"/>
    <property type="match status" value="2"/>
</dbReference>
<feature type="region of interest" description="Disordered" evidence="15">
    <location>
        <begin position="763"/>
        <end position="786"/>
    </location>
</feature>
<evidence type="ECO:0000256" key="9">
    <source>
        <dbReference type="ARBA" id="ARBA00022838"/>
    </source>
</evidence>
<feature type="domain" description="TOG" evidence="16">
    <location>
        <begin position="799"/>
        <end position="1031"/>
    </location>
</feature>
<dbReference type="GO" id="GO:0007051">
    <property type="term" value="P:spindle organization"/>
    <property type="evidence" value="ECO:0007669"/>
    <property type="project" value="InterPro"/>
</dbReference>
<evidence type="ECO:0000256" key="6">
    <source>
        <dbReference type="ARBA" id="ARBA00022618"/>
    </source>
</evidence>
<dbReference type="InterPro" id="IPR016024">
    <property type="entry name" value="ARM-type_fold"/>
</dbReference>